<reference evidence="3" key="1">
    <citation type="submission" date="2015-11" db="EMBL/GenBank/DDBJ databases">
        <authorList>
            <person name="Holder M.E."/>
            <person name="Ajami N.J."/>
            <person name="Petrosino J.F."/>
        </authorList>
    </citation>
    <scope>NUCLEOTIDE SEQUENCE [LARGE SCALE GENOMIC DNA]</scope>
    <source>
        <strain evidence="3">F0113</strain>
    </source>
</reference>
<sequence length="78" mass="8563">MKENQVEKSVYERPTCSVMNTCIEHPLCAVSVRPSASGSYEGSWDADQTHEGSAIIGDGSGIAPAKQHSFWDEEEEDF</sequence>
<dbReference type="OrthoDB" id="1082676at2"/>
<dbReference type="RefSeq" id="WP_025066106.1">
    <property type="nucleotide sequence ID" value="NZ_CP013195.1"/>
</dbReference>
<proteinExistence type="predicted"/>
<dbReference type="EMBL" id="CP013195">
    <property type="protein sequence ID" value="ALO49131.1"/>
    <property type="molecule type" value="Genomic_DNA"/>
</dbReference>
<dbReference type="AlphaFoldDB" id="A0A0S2KLH2"/>
<gene>
    <name evidence="2" type="ORF">AS203_08550</name>
</gene>
<organism evidence="2 3">
    <name type="scientific">Hoylesella enoeca</name>
    <dbReference type="NCBI Taxonomy" id="76123"/>
    <lineage>
        <taxon>Bacteria</taxon>
        <taxon>Pseudomonadati</taxon>
        <taxon>Bacteroidota</taxon>
        <taxon>Bacteroidia</taxon>
        <taxon>Bacteroidales</taxon>
        <taxon>Prevotellaceae</taxon>
        <taxon>Hoylesella</taxon>
    </lineage>
</organism>
<evidence type="ECO:0000313" key="2">
    <source>
        <dbReference type="EMBL" id="ALO49131.1"/>
    </source>
</evidence>
<evidence type="ECO:0000256" key="1">
    <source>
        <dbReference type="SAM" id="MobiDB-lite"/>
    </source>
</evidence>
<keyword evidence="3" id="KW-1185">Reference proteome</keyword>
<dbReference type="Proteomes" id="UP000056252">
    <property type="component" value="Chromosome"/>
</dbReference>
<name>A0A0S2KLH2_9BACT</name>
<evidence type="ECO:0000313" key="3">
    <source>
        <dbReference type="Proteomes" id="UP000056252"/>
    </source>
</evidence>
<feature type="region of interest" description="Disordered" evidence="1">
    <location>
        <begin position="34"/>
        <end position="78"/>
    </location>
</feature>
<feature type="compositionally biased region" description="Low complexity" evidence="1">
    <location>
        <begin position="52"/>
        <end position="63"/>
    </location>
</feature>
<accession>A0A0S2KLH2</accession>
<protein>
    <submittedName>
        <fullName evidence="2">Uncharacterized protein</fullName>
    </submittedName>
</protein>
<dbReference type="KEGG" id="peo:AS203_08550"/>